<dbReference type="NCBIfam" id="NF007561">
    <property type="entry name" value="PRK10188.1"/>
    <property type="match status" value="1"/>
</dbReference>
<keyword evidence="3" id="KW-0804">Transcription</keyword>
<evidence type="ECO:0000259" key="4">
    <source>
        <dbReference type="Pfam" id="PF03472"/>
    </source>
</evidence>
<comment type="caution">
    <text evidence="5">The sequence shown here is derived from an EMBL/GenBank/DDBJ whole genome shotgun (WGS) entry which is preliminary data.</text>
</comment>
<dbReference type="Pfam" id="PF03472">
    <property type="entry name" value="Autoind_bind"/>
    <property type="match status" value="1"/>
</dbReference>
<reference evidence="5 6" key="1">
    <citation type="submission" date="2013-10" db="EMBL/GenBank/DDBJ databases">
        <title>Antibiotic resistance diversity of beta-lactamase producers in the General Hospital Vienna.</title>
        <authorList>
            <person name="Barisic I."/>
            <person name="Mitteregger D."/>
            <person name="Hirschl A.M."/>
            <person name="Noehammer C."/>
            <person name="Wiesinger-Mayr H."/>
        </authorList>
    </citation>
    <scope>NUCLEOTIDE SEQUENCE [LARGE SCALE GENOMIC DNA]</scope>
    <source>
        <strain evidence="5 6">ISC11</strain>
    </source>
</reference>
<protein>
    <submittedName>
        <fullName evidence="5">N-3-oxohexanoyl-L-homoserine lactone quorum-sensing transcriptional activator @ N-3-oxooctanoyl-L-homoserine lactone quorum-sensing transcriptional activator</fullName>
    </submittedName>
</protein>
<dbReference type="AlphaFoldDB" id="A0A7G2IP28"/>
<feature type="domain" description="Transcription factor LuxR-like autoinducer-binding" evidence="4">
    <location>
        <begin position="23"/>
        <end position="128"/>
    </location>
</feature>
<evidence type="ECO:0000256" key="3">
    <source>
        <dbReference type="ARBA" id="ARBA00023163"/>
    </source>
</evidence>
<proteinExistence type="predicted"/>
<dbReference type="InterPro" id="IPR036693">
    <property type="entry name" value="TF_LuxR_autoind-bd_dom_sf"/>
</dbReference>
<evidence type="ECO:0000313" key="6">
    <source>
        <dbReference type="Proteomes" id="UP000019194"/>
    </source>
</evidence>
<dbReference type="GO" id="GO:0003677">
    <property type="term" value="F:DNA binding"/>
    <property type="evidence" value="ECO:0007669"/>
    <property type="project" value="UniProtKB-KW"/>
</dbReference>
<dbReference type="EMBL" id="CBWP010000052">
    <property type="protein sequence ID" value="CDL38877.1"/>
    <property type="molecule type" value="Genomic_DNA"/>
</dbReference>
<organism evidence="5 6">
    <name type="scientific">Citrobacter freundii</name>
    <dbReference type="NCBI Taxonomy" id="546"/>
    <lineage>
        <taxon>Bacteria</taxon>
        <taxon>Pseudomonadati</taxon>
        <taxon>Pseudomonadota</taxon>
        <taxon>Gammaproteobacteria</taxon>
        <taxon>Enterobacterales</taxon>
        <taxon>Enterobacteriaceae</taxon>
        <taxon>Citrobacter</taxon>
        <taxon>Citrobacter freundii complex</taxon>
    </lineage>
</organism>
<sequence length="164" mass="19542">MQDLDFFTWRRSMLLRFQEMATAEDVYTELQQQTQHLEFDFYALCVRHPVPFTRPKTSLHTTYPKAWVAHYQSENYFAIDPVLKPENFSQGHLPWNDTLFRDAQPLWDAARNHGLRKGMTQCLMLPNRAWVFYLYRVQVSVTVALRAMKWSSGCSFWYGKVCLY</sequence>
<keyword evidence="1" id="KW-0805">Transcription regulation</keyword>
<name>A0A7G2IP28_CITFR</name>
<evidence type="ECO:0000256" key="2">
    <source>
        <dbReference type="ARBA" id="ARBA00023125"/>
    </source>
</evidence>
<dbReference type="SUPFAM" id="SSF75516">
    <property type="entry name" value="Pheromone-binding domain of LuxR-like quorum-sensing transcription factors"/>
    <property type="match status" value="1"/>
</dbReference>
<evidence type="ECO:0000313" key="5">
    <source>
        <dbReference type="EMBL" id="CDL38877.1"/>
    </source>
</evidence>
<keyword evidence="2" id="KW-0238">DNA-binding</keyword>
<dbReference type="Gene3D" id="3.30.450.80">
    <property type="entry name" value="Transcription factor LuxR-like, autoinducer-binding domain"/>
    <property type="match status" value="1"/>
</dbReference>
<dbReference type="Proteomes" id="UP000019194">
    <property type="component" value="Unassembled WGS sequence"/>
</dbReference>
<evidence type="ECO:0000256" key="1">
    <source>
        <dbReference type="ARBA" id="ARBA00023015"/>
    </source>
</evidence>
<dbReference type="InterPro" id="IPR005143">
    <property type="entry name" value="TF_LuxR_autoind-bd_dom"/>
</dbReference>
<accession>A0A7G2IP28</accession>